<dbReference type="AlphaFoldDB" id="A0A1T4VJ65"/>
<sequence length="153" mass="16892">MKNRTHKGHTPTVILAERNSRIRRFLEREFRSEGYCVVSVGDGRELRKAAQSTAEPDVFVIDIEVPYLEEGLLDSHGNLALHPLIVHALMPEAAHLVVLAQAEAVVEKKADPSSLKQTVARLLACDDAQSSSSSSEIEKCSPFPLSQEPKYES</sequence>
<dbReference type="STRING" id="1121442.SAMN02745702_00441"/>
<name>A0A1T4VJ65_9BACT</name>
<dbReference type="SUPFAM" id="SSF52172">
    <property type="entry name" value="CheY-like"/>
    <property type="match status" value="1"/>
</dbReference>
<feature type="region of interest" description="Disordered" evidence="2">
    <location>
        <begin position="129"/>
        <end position="153"/>
    </location>
</feature>
<keyword evidence="1" id="KW-0597">Phosphoprotein</keyword>
<gene>
    <name evidence="4" type="ORF">SAMN02745702_00441</name>
</gene>
<reference evidence="4 5" key="1">
    <citation type="submission" date="2017-02" db="EMBL/GenBank/DDBJ databases">
        <authorList>
            <person name="Peterson S.W."/>
        </authorList>
    </citation>
    <scope>NUCLEOTIDE SEQUENCE [LARGE SCALE GENOMIC DNA]</scope>
    <source>
        <strain evidence="4 5">DSM 18034</strain>
    </source>
</reference>
<proteinExistence type="predicted"/>
<dbReference type="GO" id="GO:0000160">
    <property type="term" value="P:phosphorelay signal transduction system"/>
    <property type="evidence" value="ECO:0007669"/>
    <property type="project" value="InterPro"/>
</dbReference>
<dbReference type="Proteomes" id="UP000189733">
    <property type="component" value="Unassembled WGS sequence"/>
</dbReference>
<dbReference type="RefSeq" id="WP_078683749.1">
    <property type="nucleotide sequence ID" value="NZ_FUYA01000001.1"/>
</dbReference>
<dbReference type="EMBL" id="FUYA01000001">
    <property type="protein sequence ID" value="SKA64992.1"/>
    <property type="molecule type" value="Genomic_DNA"/>
</dbReference>
<evidence type="ECO:0000256" key="1">
    <source>
        <dbReference type="PROSITE-ProRule" id="PRU00169"/>
    </source>
</evidence>
<dbReference type="Gene3D" id="3.40.50.2300">
    <property type="match status" value="1"/>
</dbReference>
<evidence type="ECO:0000259" key="3">
    <source>
        <dbReference type="PROSITE" id="PS50110"/>
    </source>
</evidence>
<dbReference type="InterPro" id="IPR011006">
    <property type="entry name" value="CheY-like_superfamily"/>
</dbReference>
<evidence type="ECO:0000256" key="2">
    <source>
        <dbReference type="SAM" id="MobiDB-lite"/>
    </source>
</evidence>
<feature type="domain" description="Response regulatory" evidence="3">
    <location>
        <begin position="12"/>
        <end position="123"/>
    </location>
</feature>
<dbReference type="InterPro" id="IPR001789">
    <property type="entry name" value="Sig_transdc_resp-reg_receiver"/>
</dbReference>
<evidence type="ECO:0000313" key="5">
    <source>
        <dbReference type="Proteomes" id="UP000189733"/>
    </source>
</evidence>
<protein>
    <recommendedName>
        <fullName evidence="3">Response regulatory domain-containing protein</fullName>
    </recommendedName>
</protein>
<organism evidence="4 5">
    <name type="scientific">Desulfobaculum bizertense DSM 18034</name>
    <dbReference type="NCBI Taxonomy" id="1121442"/>
    <lineage>
        <taxon>Bacteria</taxon>
        <taxon>Pseudomonadati</taxon>
        <taxon>Thermodesulfobacteriota</taxon>
        <taxon>Desulfovibrionia</taxon>
        <taxon>Desulfovibrionales</taxon>
        <taxon>Desulfovibrionaceae</taxon>
        <taxon>Desulfobaculum</taxon>
    </lineage>
</organism>
<dbReference type="PROSITE" id="PS50110">
    <property type="entry name" value="RESPONSE_REGULATORY"/>
    <property type="match status" value="1"/>
</dbReference>
<accession>A0A1T4VJ65</accession>
<keyword evidence="5" id="KW-1185">Reference proteome</keyword>
<dbReference type="OrthoDB" id="5421344at2"/>
<feature type="modified residue" description="4-aspartylphosphate" evidence="1">
    <location>
        <position position="62"/>
    </location>
</feature>
<evidence type="ECO:0000313" key="4">
    <source>
        <dbReference type="EMBL" id="SKA64992.1"/>
    </source>
</evidence>